<dbReference type="InterPro" id="IPR045584">
    <property type="entry name" value="Pilin-like"/>
</dbReference>
<sequence>MHRVMRFEVLRTRRRHLLSFLALILLLSASLSMQYLLEQRGQGRAAKLEQLRLLPRGEVLRPALLGYHHLGADLLWLRVVQVLGDRVVRDKDYEWLYHALDVITTLDLKYVYAYEAGGVVLSELATRVDLSNKLLEKGLVPNPASWQIPFRLGFNHFFHLGDHLRAAEYMAQAARIPGPFPIGPPHYTARLASRLYVQGKNPEVALEFLEAMLEQTTDELVREKLQRRIKRVSLERDLQMLEQLIRQYTASKGRRPASLMELVSAGLLPGIPLEPYGGDYLYDSKTGKVISSTHDERMGVYVPADSLATRGDIE</sequence>
<protein>
    <submittedName>
        <fullName evidence="2">Uncharacterized protein</fullName>
    </submittedName>
</protein>
<organism evidence="2 3">
    <name type="scientific">Candidatus Nitrospira nitrificans</name>
    <dbReference type="NCBI Taxonomy" id="1742973"/>
    <lineage>
        <taxon>Bacteria</taxon>
        <taxon>Pseudomonadati</taxon>
        <taxon>Nitrospirota</taxon>
        <taxon>Nitrospiria</taxon>
        <taxon>Nitrospirales</taxon>
        <taxon>Nitrospiraceae</taxon>
        <taxon>Nitrospira</taxon>
    </lineage>
</organism>
<keyword evidence="3" id="KW-1185">Reference proteome</keyword>
<dbReference type="STRING" id="1742973.COMA2_240054"/>
<evidence type="ECO:0000313" key="2">
    <source>
        <dbReference type="EMBL" id="CUS36606.1"/>
    </source>
</evidence>
<evidence type="ECO:0000313" key="3">
    <source>
        <dbReference type="Proteomes" id="UP000198736"/>
    </source>
</evidence>
<dbReference type="Proteomes" id="UP000198736">
    <property type="component" value="Unassembled WGS sequence"/>
</dbReference>
<feature type="coiled-coil region" evidence="1">
    <location>
        <begin position="206"/>
        <end position="251"/>
    </location>
</feature>
<dbReference type="SUPFAM" id="SSF54523">
    <property type="entry name" value="Pili subunits"/>
    <property type="match status" value="1"/>
</dbReference>
<accession>A0A0S4LI76</accession>
<dbReference type="AlphaFoldDB" id="A0A0S4LI76"/>
<proteinExistence type="predicted"/>
<dbReference type="EMBL" id="CZPZ01000017">
    <property type="protein sequence ID" value="CUS36606.1"/>
    <property type="molecule type" value="Genomic_DNA"/>
</dbReference>
<keyword evidence="1" id="KW-0175">Coiled coil</keyword>
<gene>
    <name evidence="2" type="ORF">COMA2_240054</name>
</gene>
<evidence type="ECO:0000256" key="1">
    <source>
        <dbReference type="SAM" id="Coils"/>
    </source>
</evidence>
<reference evidence="3" key="1">
    <citation type="submission" date="2015-10" db="EMBL/GenBank/DDBJ databases">
        <authorList>
            <person name="Luecker S."/>
            <person name="Luecker S."/>
        </authorList>
    </citation>
    <scope>NUCLEOTIDE SEQUENCE [LARGE SCALE GENOMIC DNA]</scope>
</reference>
<name>A0A0S4LI76_9BACT</name>